<evidence type="ECO:0000256" key="5">
    <source>
        <dbReference type="ARBA" id="ARBA00023136"/>
    </source>
</evidence>
<keyword evidence="2" id="KW-1003">Cell membrane</keyword>
<comment type="caution">
    <text evidence="10">The sequence shown here is derived from an EMBL/GenBank/DDBJ whole genome shotgun (WGS) entry which is preliminary data.</text>
</comment>
<evidence type="ECO:0000313" key="9">
    <source>
        <dbReference type="EMBL" id="CAF1002970.1"/>
    </source>
</evidence>
<comment type="subcellular location">
    <subcellularLocation>
        <location evidence="1">Cell membrane</location>
        <topology evidence="1">Multi-pass membrane protein</topology>
    </subcellularLocation>
</comment>
<feature type="domain" description="G-protein coupled receptors family 1 profile" evidence="8">
    <location>
        <begin position="22"/>
        <end position="271"/>
    </location>
</feature>
<dbReference type="EMBL" id="CAJNOM010000081">
    <property type="protein sequence ID" value="CAF1002970.1"/>
    <property type="molecule type" value="Genomic_DNA"/>
</dbReference>
<keyword evidence="5 7" id="KW-0472">Membrane</keyword>
<feature type="transmembrane region" description="Helical" evidence="7">
    <location>
        <begin position="117"/>
        <end position="138"/>
    </location>
</feature>
<name>A0A814PSZ6_9BILA</name>
<dbReference type="InterPro" id="IPR017452">
    <property type="entry name" value="GPCR_Rhodpsn_7TM"/>
</dbReference>
<protein>
    <recommendedName>
        <fullName evidence="8">G-protein coupled receptors family 1 profile domain-containing protein</fullName>
    </recommendedName>
</protein>
<evidence type="ECO:0000256" key="3">
    <source>
        <dbReference type="ARBA" id="ARBA00022692"/>
    </source>
</evidence>
<organism evidence="10 12">
    <name type="scientific">Adineta steineri</name>
    <dbReference type="NCBI Taxonomy" id="433720"/>
    <lineage>
        <taxon>Eukaryota</taxon>
        <taxon>Metazoa</taxon>
        <taxon>Spiralia</taxon>
        <taxon>Gnathifera</taxon>
        <taxon>Rotifera</taxon>
        <taxon>Eurotatoria</taxon>
        <taxon>Bdelloidea</taxon>
        <taxon>Adinetida</taxon>
        <taxon>Adinetidae</taxon>
        <taxon>Adineta</taxon>
    </lineage>
</organism>
<reference evidence="10" key="1">
    <citation type="submission" date="2021-02" db="EMBL/GenBank/DDBJ databases">
        <authorList>
            <person name="Nowell W R."/>
        </authorList>
    </citation>
    <scope>NUCLEOTIDE SEQUENCE</scope>
</reference>
<feature type="transmembrane region" description="Helical" evidence="7">
    <location>
        <begin position="252"/>
        <end position="271"/>
    </location>
</feature>
<keyword evidence="6" id="KW-0675">Receptor</keyword>
<evidence type="ECO:0000313" key="10">
    <source>
        <dbReference type="EMBL" id="CAF1110354.1"/>
    </source>
</evidence>
<feature type="transmembrane region" description="Helical" evidence="7">
    <location>
        <begin position="212"/>
        <end position="232"/>
    </location>
</feature>
<proteinExistence type="predicted"/>
<dbReference type="GO" id="GO:0004930">
    <property type="term" value="F:G protein-coupled receptor activity"/>
    <property type="evidence" value="ECO:0007669"/>
    <property type="project" value="InterPro"/>
</dbReference>
<dbReference type="InterPro" id="IPR000276">
    <property type="entry name" value="GPCR_Rhodpsn"/>
</dbReference>
<dbReference type="Proteomes" id="UP000663832">
    <property type="component" value="Unassembled WGS sequence"/>
</dbReference>
<evidence type="ECO:0000313" key="12">
    <source>
        <dbReference type="Proteomes" id="UP000663877"/>
    </source>
</evidence>
<dbReference type="SUPFAM" id="SSF81321">
    <property type="entry name" value="Family A G protein-coupled receptor-like"/>
    <property type="match status" value="1"/>
</dbReference>
<evidence type="ECO:0000256" key="7">
    <source>
        <dbReference type="SAM" id="Phobius"/>
    </source>
</evidence>
<dbReference type="Pfam" id="PF00001">
    <property type="entry name" value="7tm_1"/>
    <property type="match status" value="1"/>
</dbReference>
<dbReference type="CDD" id="cd00637">
    <property type="entry name" value="7tm_classA_rhodopsin-like"/>
    <property type="match status" value="1"/>
</dbReference>
<feature type="transmembrane region" description="Helical" evidence="7">
    <location>
        <begin position="158"/>
        <end position="181"/>
    </location>
</feature>
<keyword evidence="4 7" id="KW-1133">Transmembrane helix</keyword>
<evidence type="ECO:0000256" key="4">
    <source>
        <dbReference type="ARBA" id="ARBA00022989"/>
    </source>
</evidence>
<dbReference type="GO" id="GO:0042277">
    <property type="term" value="F:peptide binding"/>
    <property type="evidence" value="ECO:0007669"/>
    <property type="project" value="TreeGrafter"/>
</dbReference>
<keyword evidence="11" id="KW-1185">Reference proteome</keyword>
<dbReference type="AlphaFoldDB" id="A0A814PSZ6"/>
<evidence type="ECO:0000256" key="6">
    <source>
        <dbReference type="ARBA" id="ARBA00023170"/>
    </source>
</evidence>
<dbReference type="EMBL" id="CAJNOI010000133">
    <property type="protein sequence ID" value="CAF1110354.1"/>
    <property type="molecule type" value="Genomic_DNA"/>
</dbReference>
<evidence type="ECO:0000313" key="11">
    <source>
        <dbReference type="Proteomes" id="UP000663832"/>
    </source>
</evidence>
<keyword evidence="3 7" id="KW-0812">Transmembrane</keyword>
<evidence type="ECO:0000256" key="2">
    <source>
        <dbReference type="ARBA" id="ARBA00022475"/>
    </source>
</evidence>
<dbReference type="PROSITE" id="PS50262">
    <property type="entry name" value="G_PROTEIN_RECEP_F1_2"/>
    <property type="match status" value="1"/>
</dbReference>
<dbReference type="GO" id="GO:0005886">
    <property type="term" value="C:plasma membrane"/>
    <property type="evidence" value="ECO:0007669"/>
    <property type="project" value="UniProtKB-SubCell"/>
</dbReference>
<feature type="transmembrane region" description="Helical" evidence="7">
    <location>
        <begin position="43"/>
        <end position="64"/>
    </location>
</feature>
<dbReference type="PANTHER" id="PTHR24241">
    <property type="entry name" value="NEUROPEPTIDE RECEPTOR-RELATED G-PROTEIN COUPLED RECEPTOR"/>
    <property type="match status" value="1"/>
</dbReference>
<gene>
    <name evidence="10" type="ORF">BJG266_LOCUS21858</name>
    <name evidence="9" type="ORF">QVE165_LOCUS15038</name>
</gene>
<dbReference type="OrthoDB" id="10038092at2759"/>
<dbReference type="Gene3D" id="1.20.1070.10">
    <property type="entry name" value="Rhodopsin 7-helix transmembrane proteins"/>
    <property type="match status" value="1"/>
</dbReference>
<feature type="transmembrane region" description="Helical" evidence="7">
    <location>
        <begin position="6"/>
        <end position="31"/>
    </location>
</feature>
<dbReference type="Proteomes" id="UP000663877">
    <property type="component" value="Unassembled WGS sequence"/>
</dbReference>
<evidence type="ECO:0000259" key="8">
    <source>
        <dbReference type="PROSITE" id="PS50262"/>
    </source>
</evidence>
<accession>A0A814PSZ6</accession>
<sequence>MYFLELLSSLWMLLCSIFGIICAMTFIVIVASHRQFHTLTIMLALNSTIAGIIVNITCFCQAIYQLTSDGNDKLCSLRGFLLHAGAGLLYQTLCVQALHRLFVVVFATRRYLRSTKVMASITIIQWLISMTFGIPALMIGRIVYQSGSRICQASLNDLIIFLYLSMFIYFCPITIIVLIYIRIVHFTKQHTFTTNIQHSAANRHRQRRELRFIRRLLIIVAVVFFMSFPYLIFFLRAQFFPHAESLPYAQRVSFVSLSFGFSIWMLLNLIFTDKVRKHLIKIIQALSSRQRAPRIQPQNTIDQTITARITQK</sequence>
<dbReference type="PANTHER" id="PTHR24241:SF76">
    <property type="entry name" value="NEUROPEPTIDE SIFAMIDE RECEPTOR"/>
    <property type="match status" value="1"/>
</dbReference>
<evidence type="ECO:0000256" key="1">
    <source>
        <dbReference type="ARBA" id="ARBA00004651"/>
    </source>
</evidence>
<dbReference type="GO" id="GO:0032870">
    <property type="term" value="P:cellular response to hormone stimulus"/>
    <property type="evidence" value="ECO:0007669"/>
    <property type="project" value="TreeGrafter"/>
</dbReference>
<feature type="transmembrane region" description="Helical" evidence="7">
    <location>
        <begin position="84"/>
        <end position="105"/>
    </location>
</feature>